<evidence type="ECO:0000259" key="1">
    <source>
        <dbReference type="Pfam" id="PF00782"/>
    </source>
</evidence>
<dbReference type="EMBL" id="MN741032">
    <property type="protein sequence ID" value="QHU23549.1"/>
    <property type="molecule type" value="Genomic_DNA"/>
</dbReference>
<dbReference type="InterPro" id="IPR000340">
    <property type="entry name" value="Dual-sp_phosphatase_cat-dom"/>
</dbReference>
<sequence>MITEILSGLWIGDHIDAYNEDFMKDNLITIVINCTIDKGFLDKDEIHKIRIPLSPHLNPQQDLLVLKENIHKIIEYIQTSIEEKNIFIYCYNGKTISPLIVSLYMIHCGGISKDLIRDILRSKNENICLDVDLSIF</sequence>
<accession>A0A6C0L161</accession>
<reference evidence="2" key="1">
    <citation type="journal article" date="2020" name="Nature">
        <title>Giant virus diversity and host interactions through global metagenomics.</title>
        <authorList>
            <person name="Schulz F."/>
            <person name="Roux S."/>
            <person name="Paez-Espino D."/>
            <person name="Jungbluth S."/>
            <person name="Walsh D.A."/>
            <person name="Denef V.J."/>
            <person name="McMahon K.D."/>
            <person name="Konstantinidis K.T."/>
            <person name="Eloe-Fadrosh E.A."/>
            <person name="Kyrpides N.C."/>
            <person name="Woyke T."/>
        </authorList>
    </citation>
    <scope>NUCLEOTIDE SEQUENCE</scope>
    <source>
        <strain evidence="2">GVMAG-S-ERX555907-94</strain>
    </source>
</reference>
<dbReference type="CDD" id="cd14498">
    <property type="entry name" value="DSP"/>
    <property type="match status" value="1"/>
</dbReference>
<dbReference type="InterPro" id="IPR029021">
    <property type="entry name" value="Prot-tyrosine_phosphatase-like"/>
</dbReference>
<dbReference type="Pfam" id="PF00782">
    <property type="entry name" value="DSPc"/>
    <property type="match status" value="1"/>
</dbReference>
<protein>
    <recommendedName>
        <fullName evidence="1">Dual specificity phosphatase catalytic domain-containing protein</fullName>
    </recommendedName>
</protein>
<organism evidence="2">
    <name type="scientific">viral metagenome</name>
    <dbReference type="NCBI Taxonomy" id="1070528"/>
    <lineage>
        <taxon>unclassified sequences</taxon>
        <taxon>metagenomes</taxon>
        <taxon>organismal metagenomes</taxon>
    </lineage>
</organism>
<feature type="domain" description="Dual specificity phosphatase catalytic" evidence="1">
    <location>
        <begin position="9"/>
        <end position="129"/>
    </location>
</feature>
<evidence type="ECO:0000313" key="2">
    <source>
        <dbReference type="EMBL" id="QHU23549.1"/>
    </source>
</evidence>
<dbReference type="Gene3D" id="3.90.190.10">
    <property type="entry name" value="Protein tyrosine phosphatase superfamily"/>
    <property type="match status" value="1"/>
</dbReference>
<name>A0A6C0L161_9ZZZZ</name>
<dbReference type="SUPFAM" id="SSF52799">
    <property type="entry name" value="(Phosphotyrosine protein) phosphatases II"/>
    <property type="match status" value="1"/>
</dbReference>
<proteinExistence type="predicted"/>
<dbReference type="AlphaFoldDB" id="A0A6C0L161"/>